<dbReference type="PRINTS" id="PR01490">
    <property type="entry name" value="RTXTOXIND"/>
</dbReference>
<evidence type="ECO:0000256" key="5">
    <source>
        <dbReference type="ARBA" id="ARBA00022519"/>
    </source>
</evidence>
<feature type="domain" description="AprE-like long alpha-helical hairpin" evidence="11">
    <location>
        <begin position="123"/>
        <end position="312"/>
    </location>
</feature>
<comment type="caution">
    <text evidence="13">The sequence shown here is derived from an EMBL/GenBank/DDBJ whole genome shotgun (WGS) entry which is preliminary data.</text>
</comment>
<gene>
    <name evidence="13" type="ORF">GCM10010961_11770</name>
</gene>
<accession>A0A8J3MCB4</accession>
<evidence type="ECO:0000256" key="8">
    <source>
        <dbReference type="ARBA" id="ARBA00023136"/>
    </source>
</evidence>
<dbReference type="Pfam" id="PF26002">
    <property type="entry name" value="Beta-barrel_AprE"/>
    <property type="match status" value="1"/>
</dbReference>
<feature type="transmembrane region" description="Helical" evidence="9">
    <location>
        <begin position="47"/>
        <end position="76"/>
    </location>
</feature>
<keyword evidence="8 9" id="KW-0472">Membrane</keyword>
<comment type="similarity">
    <text evidence="2 9">Belongs to the membrane fusion protein (MFP) (TC 8.A.1) family.</text>
</comment>
<dbReference type="Proteomes" id="UP000611500">
    <property type="component" value="Unassembled WGS sequence"/>
</dbReference>
<dbReference type="InterPro" id="IPR058781">
    <property type="entry name" value="HH_AprE-like"/>
</dbReference>
<evidence type="ECO:0000256" key="2">
    <source>
        <dbReference type="ARBA" id="ARBA00009477"/>
    </source>
</evidence>
<keyword evidence="4 9" id="KW-1003">Cell membrane</keyword>
<dbReference type="InterPro" id="IPR058982">
    <property type="entry name" value="Beta-barrel_AprE"/>
</dbReference>
<dbReference type="SUPFAM" id="SSF51230">
    <property type="entry name" value="Single hybrid motif"/>
    <property type="match status" value="1"/>
</dbReference>
<evidence type="ECO:0000313" key="14">
    <source>
        <dbReference type="Proteomes" id="UP000611500"/>
    </source>
</evidence>
<reference evidence="13" key="1">
    <citation type="journal article" date="2014" name="Int. J. Syst. Evol. Microbiol.">
        <title>Complete genome sequence of Corynebacterium casei LMG S-19264T (=DSM 44701T), isolated from a smear-ripened cheese.</title>
        <authorList>
            <consortium name="US DOE Joint Genome Institute (JGI-PGF)"/>
            <person name="Walter F."/>
            <person name="Albersmeier A."/>
            <person name="Kalinowski J."/>
            <person name="Ruckert C."/>
        </authorList>
    </citation>
    <scope>NUCLEOTIDE SEQUENCE</scope>
    <source>
        <strain evidence="13">CGMCC 1.7081</strain>
    </source>
</reference>
<evidence type="ECO:0000256" key="10">
    <source>
        <dbReference type="SAM" id="MobiDB-lite"/>
    </source>
</evidence>
<sequence length="468" mass="50940">MSLAEVKSADKPSAKQPEMKLSAKPAAVAATGASVAPPRGWSAFKPLMVGFVALFLLVGGFGTWAVVSSIAGAIVVSGRIEVESNRQVVQHPDGGVVSEILVAEGDKVQAGQVLIRLDATMLKSQLAIVEGQLFELMARRGRLDAERDGADTISFDPELEAIALDRPEVAELIDGQRRLFEARRDSIARETEQLEKRSGQIGSQIEGIEAQQASLKLQLDLIQQELNNQQGLLDRGLAQAATVLNLRRTAADLEGTLGELKASKAQAEGRITEIDIEVLKLGTTQREEAITRLRDLGYRELELAEQRRSLKEQLLRLDIKAPVAGVVYGLGVHTPRAVVRPADPLLYIVPQDQPLVIAAQVDPIHIDEIHVGQPVILSMSAFDQRHTPQLSGRVVRVSADAFDDANSGRSFYRAEIVLDDGQVDLLPEGKVLIPGMPVQAFVRTVDRSPLAYLVKPLTDYFTKAFRES</sequence>
<evidence type="ECO:0000259" key="12">
    <source>
        <dbReference type="Pfam" id="PF26002"/>
    </source>
</evidence>
<keyword evidence="7 9" id="KW-1133">Transmembrane helix</keyword>
<evidence type="ECO:0000256" key="1">
    <source>
        <dbReference type="ARBA" id="ARBA00004377"/>
    </source>
</evidence>
<evidence type="ECO:0000256" key="9">
    <source>
        <dbReference type="RuleBase" id="RU365093"/>
    </source>
</evidence>
<dbReference type="Gene3D" id="2.40.50.100">
    <property type="match status" value="1"/>
</dbReference>
<evidence type="ECO:0000313" key="13">
    <source>
        <dbReference type="EMBL" id="GHG85038.1"/>
    </source>
</evidence>
<dbReference type="InterPro" id="IPR011053">
    <property type="entry name" value="Single_hybrid_motif"/>
</dbReference>
<reference evidence="13" key="2">
    <citation type="submission" date="2020-09" db="EMBL/GenBank/DDBJ databases">
        <authorList>
            <person name="Sun Q."/>
            <person name="Zhou Y."/>
        </authorList>
    </citation>
    <scope>NUCLEOTIDE SEQUENCE</scope>
    <source>
        <strain evidence="13">CGMCC 1.7081</strain>
    </source>
</reference>
<evidence type="ECO:0000259" key="11">
    <source>
        <dbReference type="Pfam" id="PF25994"/>
    </source>
</evidence>
<dbReference type="InterPro" id="IPR010129">
    <property type="entry name" value="T1SS_HlyD"/>
</dbReference>
<dbReference type="Pfam" id="PF25994">
    <property type="entry name" value="HH_AprE"/>
    <property type="match status" value="1"/>
</dbReference>
<dbReference type="AlphaFoldDB" id="A0A8J3MCB4"/>
<name>A0A8J3MCB4_9RHOB</name>
<evidence type="ECO:0000256" key="7">
    <source>
        <dbReference type="ARBA" id="ARBA00022989"/>
    </source>
</evidence>
<keyword evidence="14" id="KW-1185">Reference proteome</keyword>
<evidence type="ECO:0000256" key="4">
    <source>
        <dbReference type="ARBA" id="ARBA00022475"/>
    </source>
</evidence>
<dbReference type="PANTHER" id="PTHR30386">
    <property type="entry name" value="MEMBRANE FUSION SUBUNIT OF EMRAB-TOLC MULTIDRUG EFFLUX PUMP"/>
    <property type="match status" value="1"/>
</dbReference>
<feature type="region of interest" description="Disordered" evidence="10">
    <location>
        <begin position="1"/>
        <end position="20"/>
    </location>
</feature>
<dbReference type="EMBL" id="BNAP01000003">
    <property type="protein sequence ID" value="GHG85038.1"/>
    <property type="molecule type" value="Genomic_DNA"/>
</dbReference>
<dbReference type="InterPro" id="IPR050739">
    <property type="entry name" value="MFP"/>
</dbReference>
<dbReference type="Gene3D" id="2.40.30.170">
    <property type="match status" value="1"/>
</dbReference>
<comment type="subcellular location">
    <subcellularLocation>
        <location evidence="1 9">Cell inner membrane</location>
        <topology evidence="1 9">Single-pass membrane protein</topology>
    </subcellularLocation>
</comment>
<dbReference type="GO" id="GO:0005886">
    <property type="term" value="C:plasma membrane"/>
    <property type="evidence" value="ECO:0007669"/>
    <property type="project" value="UniProtKB-SubCell"/>
</dbReference>
<protein>
    <recommendedName>
        <fullName evidence="9">Membrane fusion protein (MFP) family protein</fullName>
    </recommendedName>
</protein>
<evidence type="ECO:0000256" key="3">
    <source>
        <dbReference type="ARBA" id="ARBA00022448"/>
    </source>
</evidence>
<proteinExistence type="inferred from homology"/>
<keyword evidence="5 9" id="KW-0997">Cell inner membrane</keyword>
<dbReference type="PANTHER" id="PTHR30386:SF17">
    <property type="entry name" value="ALKALINE PROTEASE SECRETION PROTEIN APRE"/>
    <property type="match status" value="1"/>
</dbReference>
<keyword evidence="6 9" id="KW-0812">Transmembrane</keyword>
<dbReference type="GO" id="GO:0015031">
    <property type="term" value="P:protein transport"/>
    <property type="evidence" value="ECO:0007669"/>
    <property type="project" value="InterPro"/>
</dbReference>
<evidence type="ECO:0000256" key="6">
    <source>
        <dbReference type="ARBA" id="ARBA00022692"/>
    </source>
</evidence>
<organism evidence="13 14">
    <name type="scientific">Pseudodonghicola xiamenensis</name>
    <dbReference type="NCBI Taxonomy" id="337702"/>
    <lineage>
        <taxon>Bacteria</taxon>
        <taxon>Pseudomonadati</taxon>
        <taxon>Pseudomonadota</taxon>
        <taxon>Alphaproteobacteria</taxon>
        <taxon>Rhodobacterales</taxon>
        <taxon>Paracoccaceae</taxon>
        <taxon>Pseudodonghicola</taxon>
    </lineage>
</organism>
<feature type="domain" description="AprE-like beta-barrel" evidence="12">
    <location>
        <begin position="355"/>
        <end position="444"/>
    </location>
</feature>
<dbReference type="NCBIfam" id="TIGR01843">
    <property type="entry name" value="type_I_hlyD"/>
    <property type="match status" value="1"/>
</dbReference>
<keyword evidence="3 9" id="KW-0813">Transport</keyword>